<protein>
    <submittedName>
        <fullName evidence="2">Uu.00g116370.m01.CDS01</fullName>
    </submittedName>
</protein>
<feature type="compositionally biased region" description="Low complexity" evidence="1">
    <location>
        <begin position="542"/>
        <end position="551"/>
    </location>
</feature>
<dbReference type="EMBL" id="CAUWAG010000006">
    <property type="protein sequence ID" value="CAJ2504243.1"/>
    <property type="molecule type" value="Genomic_DNA"/>
</dbReference>
<proteinExistence type="predicted"/>
<feature type="compositionally biased region" description="Basic and acidic residues" evidence="1">
    <location>
        <begin position="594"/>
        <end position="614"/>
    </location>
</feature>
<feature type="region of interest" description="Disordered" evidence="1">
    <location>
        <begin position="1"/>
        <end position="22"/>
    </location>
</feature>
<evidence type="ECO:0000313" key="2">
    <source>
        <dbReference type="EMBL" id="CAJ2504243.1"/>
    </source>
</evidence>
<dbReference type="AlphaFoldDB" id="A0AAI8YEE7"/>
<feature type="compositionally biased region" description="Acidic residues" evidence="1">
    <location>
        <begin position="513"/>
        <end position="541"/>
    </location>
</feature>
<name>A0AAI8YEE7_9PEZI</name>
<evidence type="ECO:0000313" key="3">
    <source>
        <dbReference type="Proteomes" id="UP001295740"/>
    </source>
</evidence>
<feature type="region of interest" description="Disordered" evidence="1">
    <location>
        <begin position="282"/>
        <end position="319"/>
    </location>
</feature>
<accession>A0AAI8YEE7</accession>
<evidence type="ECO:0000256" key="1">
    <source>
        <dbReference type="SAM" id="MobiDB-lite"/>
    </source>
</evidence>
<feature type="region of interest" description="Disordered" evidence="1">
    <location>
        <begin position="594"/>
        <end position="650"/>
    </location>
</feature>
<sequence length="679" mass="75819">MADDDPNGILGRGVNGDVDSQSDDQRTRMKYWTWRVNRFWQYANEEFESWEEGIRGTQEDWAMLWFELLIRDILGGLSRDCTKPGTIIGESRAQFIRAVEALVNATTIYVTDNLAFLTGPRVAQWRELVDELSRAPYNQLDDRIFGWVEQATALVDERAPAPDPAEAWNFGGLTNSAEFEAAYARFEGLREQTVGNEEDRRELLWESQEVLAEALEAVSLDANFAHNVLDAPEALFADATRPTYIDFAHDTLEAIEGRDGRQGVLALKRSLGCTLTPAEEAQVNNGAATPVPGSLKRGPPKESPSGGPAPKKPKAGGYSMTEEEALDDVNDIRRAVIRKGVTKFRPAVRSDRLVTPTLEYPENKMYNYRKDLWTRAEEWDAKYFTLDAIPKRKDARAMIKELGKGINSSTAAARAPLAPLEPGKTQPSDSKLKWGRIDILEARYLRALRTLLVVRSQSLRPEQVRRELSARLDTWILNERIWNAADRKSGGEDDRIAARRANITAWRQLQQELDQDVDDAEPDDSGDDDAVDDAVDGDDEPAAPAAGAPPSISEGDVTYGAARLREVLRTVRPGRTSFVDPRSERLREQMLRDAVKRAGRPAKPDKGKGKEPAGKGKGKGKAVDEDEAEAVDPLRATFTGTSGPPDHDGLPRDTVWQRILYMIILTQWRFIQAKDLVRD</sequence>
<dbReference type="Proteomes" id="UP001295740">
    <property type="component" value="Unassembled WGS sequence"/>
</dbReference>
<gene>
    <name evidence="2" type="ORF">KHLLAP_LOCUS4711</name>
</gene>
<feature type="region of interest" description="Disordered" evidence="1">
    <location>
        <begin position="513"/>
        <end position="556"/>
    </location>
</feature>
<comment type="caution">
    <text evidence="2">The sequence shown here is derived from an EMBL/GenBank/DDBJ whole genome shotgun (WGS) entry which is preliminary data.</text>
</comment>
<organism evidence="2 3">
    <name type="scientific">Anthostomella pinea</name>
    <dbReference type="NCBI Taxonomy" id="933095"/>
    <lineage>
        <taxon>Eukaryota</taxon>
        <taxon>Fungi</taxon>
        <taxon>Dikarya</taxon>
        <taxon>Ascomycota</taxon>
        <taxon>Pezizomycotina</taxon>
        <taxon>Sordariomycetes</taxon>
        <taxon>Xylariomycetidae</taxon>
        <taxon>Xylariales</taxon>
        <taxon>Xylariaceae</taxon>
        <taxon>Anthostomella</taxon>
    </lineage>
</organism>
<keyword evidence="3" id="KW-1185">Reference proteome</keyword>
<reference evidence="2" key="1">
    <citation type="submission" date="2023-10" db="EMBL/GenBank/DDBJ databases">
        <authorList>
            <person name="Hackl T."/>
        </authorList>
    </citation>
    <scope>NUCLEOTIDE SEQUENCE</scope>
</reference>